<dbReference type="InterPro" id="IPR025164">
    <property type="entry name" value="Toastrack_DUF4097"/>
</dbReference>
<feature type="region of interest" description="Disordered" evidence="1">
    <location>
        <begin position="1"/>
        <end position="71"/>
    </location>
</feature>
<evidence type="ECO:0000259" key="3">
    <source>
        <dbReference type="Pfam" id="PF13349"/>
    </source>
</evidence>
<keyword evidence="5" id="KW-1185">Reference proteome</keyword>
<dbReference type="Pfam" id="PF13349">
    <property type="entry name" value="DUF4097"/>
    <property type="match status" value="1"/>
</dbReference>
<evidence type="ECO:0000313" key="5">
    <source>
        <dbReference type="Proteomes" id="UP001473302"/>
    </source>
</evidence>
<dbReference type="EMBL" id="BAABUK010000013">
    <property type="protein sequence ID" value="GAA5812468.1"/>
    <property type="molecule type" value="Genomic_DNA"/>
</dbReference>
<sequence>MSGPSNNRVEPRFFGAPELYNNSAQKNKKEAANPLWADESGNPPPPYTPSEPSSSAASATNASAPPLESSPEYPIYPPVHYGTIPQPYPPPRANNTSDVATSSWPWISRPAAVSPPPSAPEPLFNYQRSPSEYDAYASAATKKKSFCEYLVQIMFYVFCFCLLFRLIDLLVYGVEFAGSCAHGVEWPDVPKQIEYFAGLKIRVIGGSLSSGKVTIKTITSDSALKDGIIIGTVHATALVSPPSLIHNSDLSFSISRFSNGTTLEFYIPQDLSSRACIRLDAIIYVPARTPYLTVEVQNSLIVVSDETIDVERLGLDTTNNDIDMYSMWSGKDLSLSTNNGHLELHRAIEATDSVTLLATNGMIRTRENVNAVNLVYAYTVNGAINIDKEVSSEKSTKLITTNGHILAYNVTGKDVEVRTSNARVKVDHGHATNTLDVQSTNAKMDITLDSGKSVQAMLRTSNGELTATFPSDFEGVFDVGTSSYDKVSLVDPLGWAHLKKVTKSHLSGTRYSYITQTQENPNPDGLILMETSNDNVHLNFAKEN</sequence>
<keyword evidence="2" id="KW-0812">Transmembrane</keyword>
<accession>A0ABP9Z029</accession>
<evidence type="ECO:0000256" key="2">
    <source>
        <dbReference type="SAM" id="Phobius"/>
    </source>
</evidence>
<feature type="transmembrane region" description="Helical" evidence="2">
    <location>
        <begin position="153"/>
        <end position="174"/>
    </location>
</feature>
<gene>
    <name evidence="4" type="ORF">MFLAVUS_005924</name>
</gene>
<evidence type="ECO:0000313" key="4">
    <source>
        <dbReference type="EMBL" id="GAA5812468.1"/>
    </source>
</evidence>
<protein>
    <recommendedName>
        <fullName evidence="3">DUF4097 domain-containing protein</fullName>
    </recommendedName>
</protein>
<proteinExistence type="predicted"/>
<name>A0ABP9Z029_9FUNG</name>
<comment type="caution">
    <text evidence="4">The sequence shown here is derived from an EMBL/GenBank/DDBJ whole genome shotgun (WGS) entry which is preliminary data.</text>
</comment>
<keyword evidence="2" id="KW-0472">Membrane</keyword>
<feature type="compositionally biased region" description="Low complexity" evidence="1">
    <location>
        <begin position="50"/>
        <end position="66"/>
    </location>
</feature>
<keyword evidence="2" id="KW-1133">Transmembrane helix</keyword>
<reference evidence="4 5" key="1">
    <citation type="submission" date="2024-04" db="EMBL/GenBank/DDBJ databases">
        <title>genome sequences of Mucor flavus KT1a and Helicostylum pulchrum KT1b strains isolated from the surface of a dry-aged beef.</title>
        <authorList>
            <person name="Toyotome T."/>
            <person name="Hosono M."/>
            <person name="Torimaru M."/>
            <person name="Fukuda K."/>
            <person name="Mikami N."/>
        </authorList>
    </citation>
    <scope>NUCLEOTIDE SEQUENCE [LARGE SCALE GENOMIC DNA]</scope>
    <source>
        <strain evidence="4 5">KT1a</strain>
    </source>
</reference>
<dbReference type="Proteomes" id="UP001473302">
    <property type="component" value="Unassembled WGS sequence"/>
</dbReference>
<evidence type="ECO:0000256" key="1">
    <source>
        <dbReference type="SAM" id="MobiDB-lite"/>
    </source>
</evidence>
<feature type="domain" description="DUF4097" evidence="3">
    <location>
        <begin position="280"/>
        <end position="470"/>
    </location>
</feature>
<organism evidence="4 5">
    <name type="scientific">Mucor flavus</name>
    <dbReference type="NCBI Taxonomy" id="439312"/>
    <lineage>
        <taxon>Eukaryota</taxon>
        <taxon>Fungi</taxon>
        <taxon>Fungi incertae sedis</taxon>
        <taxon>Mucoromycota</taxon>
        <taxon>Mucoromycotina</taxon>
        <taxon>Mucoromycetes</taxon>
        <taxon>Mucorales</taxon>
        <taxon>Mucorineae</taxon>
        <taxon>Mucoraceae</taxon>
        <taxon>Mucor</taxon>
    </lineage>
</organism>